<evidence type="ECO:0008006" key="4">
    <source>
        <dbReference type="Google" id="ProtNLM"/>
    </source>
</evidence>
<dbReference type="GeneTree" id="ENSGT00940000155824"/>
<organism evidence="2 3">
    <name type="scientific">Ursus americanus</name>
    <name type="common">American black bear</name>
    <name type="synonym">Euarctos americanus</name>
    <dbReference type="NCBI Taxonomy" id="9643"/>
    <lineage>
        <taxon>Eukaryota</taxon>
        <taxon>Metazoa</taxon>
        <taxon>Chordata</taxon>
        <taxon>Craniata</taxon>
        <taxon>Vertebrata</taxon>
        <taxon>Euteleostomi</taxon>
        <taxon>Mammalia</taxon>
        <taxon>Eutheria</taxon>
        <taxon>Laurasiatheria</taxon>
        <taxon>Carnivora</taxon>
        <taxon>Caniformia</taxon>
        <taxon>Ursidae</taxon>
        <taxon>Ursus</taxon>
    </lineage>
</organism>
<sequence length="2343" mass="266493">MGGIQTSDANFCGIPTDRPLFWGIYCQARHQELLSQQQNFILATQSAQAFLDQHGHNLTPEERQVLQDKLGELKGQYAAFLAQSEAELKQAQTLRDELQKFLQDHQEFENWLERSERELENMHKGGSCPEALPSLLKRQGSFSEDVISHKGDLRFVTISGQKVLDTENSFEEGREPSGTGALVKGKLKDATERYTALHSKVPRGSHQPLGGRWWEPSYSWGCTTRKWSPLSSHGLDFPDSILSRFQSLSSSLAERSALLQKAIARSQSVQESLESLLQSIREVEQNLEEEQVASLSLGVIQEALKLKQDIARQKSSLEATREMVTRFMETADSTTAAVLQGKLAEVSQRFEQLCLQQQEKESSLKKLLPQAEMLEHLSDKLQQFMENKSRTLASGNQPDQDIAHFFQQIQVRIYLPQWQNKEKRRARRGPTITGEHSTHGEAWRAIPNLIFVSVILDLTEIQCDMSDVNLKYEKLGGVLRERRESLQAVLSRMQEVQKEAGSVLQWLESKEEVLKAMDASSSPTKPETVRAQADSNKVLCLHERCIPNTKRKGPLATEVTMARQRQLEESASHLASFQAAESQLRPWLMEKELMMGVLGPLSIDPNMLTAQKQQVQFMLKEFEARRQQHEQLNEAAQGILTGPGDVSPPTSQVQKELQSINQKWIELTDKLNSRSSQIDQAIVKSTQYQELLQDLSEKVKAVGQRLSGQSAISTQPEAVKQQLEETSEIRSDVEQLDHEIKEAQTLCNELSVLIGEQYLKDELKKRLETVALPLQGLEDLAADRMNRLQAALASTQQFQQMFDELRTWLDDKQSQQAKNCPISAKLERLQAQLQENEEFQKSLNQHSGSYEVIVAEGESLLLSVPPGEEKKTLQNQLVELKSHWEELSKKTADRQSRLKDCLQKAQKYQWHVQDLVPWIEDCKAKMSDLQVSLDPVQLESNLLRSKAMLSEVEKRRSLLEILNSAADILINSSETDEDDIRDEKAGINQNMDSITEELQAKTGSLEEMTQRLKEFQESFKNIEKRVEGAKHQLEIFDALGSQACSNKNLEKLRAQQEVLQTLEPQVDYLRNFTRGLVEDAPDGSDASQLLHQAEVAQQEFLEVKQRVNSGCMTMENKLEGIGQFHCRVREMFSQLADLDDELDGMGAIGRDTDSLQSQIEDVRLFLHKIQALRLDIEASEAECRQMLEEEGTLDLLGLKRELEALNKQCGKLTERSRARQEQLELTLGRVEDFYRKLKALNDMTTAAEEGEALQWVVGTEVDLINQQLADFKMFQKEQVDPLQVKLQQVNGLGQGLIQSAGKNCDVQGLEHDMEEINARWNTLNKKVAQRIAQLQEALLHCGKFQDALEPLLSWLADTEELIANQKPPSAEYKVVKAQIQEQKLLQRLLDDRKATVDMLQAEGGRIAQSAELADREKITGQLEGLESRWTGLLSKAAARQKQLEDILVLAKQFHETAEPISDFLSVTEKKLANSEPVGTQTAKIQQQIIRHKALEEEIESHATDVHQAVKIGQSLSSLTCSAEQGVLSEKLDSLQARYSEIQDRGCRKAALLEQALCNARLFGEDEVEVLNWLAEVEDKLSSVFVKDYRQDVLQKQHADHLALNEEIINRKKNVDQAIKNGQALLKQTTGEEVLLIQEKLDGIKTRYADITVTSSKALRTLEQARQLATKFQSTYEELTGWLREVEEELAASGGQSPTGEQIPQFQQRQKVSCPFTQLVLDTVNEVSRALLELVPWRAREGLDKLVSDANEQYKLVSDTVGQRVDEIDAAIQRSQQYEQAADAELAWVAETKRKLMALGPVRLEQDQTTAQLQVQKVSEKTESLIQQYEAISLLNSERYTRLERAQVLVNQFWETYEELSPWIEETRALITQLPPPAIDHEQLRQQQEEMRQLRESIAEHKPHIDKLLKIGPQLKELNPEEGEMVEEKYQKAENLYAQIKEEVRQRALALDEAVSQSAQFHDKIEPMLETLENLSSRLRMPPLIPAEVDKIRECISDNKSATVELEKLQPSFEALKRRGEELIGRSQGADKDLAAKEIQDKLDQMVFFWEDIKARAEEREIKFLDVLELAEKFWYDMAALLTTIRDTQDIVHDLESPGIDPSIIKQQVEAAETIKEETDGLHEELEFIRILGADLIFACGETEKPEVKKSIDELNNAWESLNKTWKERLEKLEDAMQAAVQYQDTLQAMFDWLDNAVIKLCTMPPVGTDLNTVKDQINEMKEFKVEVYQQQIEMEKLNHQGELMLKKATDETDRDIIREPLTELKHLWENLGEKIAHRQHKLEGALLALGQFQHALEELMSWLTHTEELLDAQRPISGDPKVIEVELAKHHVSAQFSSLSLLV</sequence>
<reference evidence="2" key="3">
    <citation type="submission" date="2025-09" db="UniProtKB">
        <authorList>
            <consortium name="Ensembl"/>
        </authorList>
    </citation>
    <scope>IDENTIFICATION</scope>
</reference>
<protein>
    <recommendedName>
        <fullName evidence="4">Microtubule actin crosslinking factor 1</fullName>
    </recommendedName>
</protein>
<dbReference type="PANTHER" id="PTHR23169">
    <property type="entry name" value="ENVOPLAKIN"/>
    <property type="match status" value="1"/>
</dbReference>
<feature type="coiled-coil region" evidence="1">
    <location>
        <begin position="266"/>
        <end position="320"/>
    </location>
</feature>
<accession>A0A452R7C6</accession>
<keyword evidence="1" id="KW-0175">Coiled coil</keyword>
<dbReference type="PANTHER" id="PTHR23169:SF25">
    <property type="entry name" value="MICROTUBULE-ACTIN CROSS-LINKING FACTOR 1, ISOFORMS 1_2_3_4_5"/>
    <property type="match status" value="1"/>
</dbReference>
<dbReference type="OMA" id="RANDEHE"/>
<dbReference type="GO" id="GO:0015629">
    <property type="term" value="C:actin cytoskeleton"/>
    <property type="evidence" value="ECO:0007669"/>
    <property type="project" value="TreeGrafter"/>
</dbReference>
<dbReference type="GO" id="GO:0005882">
    <property type="term" value="C:intermediate filament"/>
    <property type="evidence" value="ECO:0007669"/>
    <property type="project" value="TreeGrafter"/>
</dbReference>
<keyword evidence="3" id="KW-1185">Reference proteome</keyword>
<evidence type="ECO:0000313" key="2">
    <source>
        <dbReference type="Ensembl" id="ENSUAMP00000014267.1"/>
    </source>
</evidence>
<dbReference type="GO" id="GO:0045104">
    <property type="term" value="P:intermediate filament cytoskeleton organization"/>
    <property type="evidence" value="ECO:0007669"/>
    <property type="project" value="InterPro"/>
</dbReference>
<evidence type="ECO:0000256" key="1">
    <source>
        <dbReference type="SAM" id="Coils"/>
    </source>
</evidence>
<dbReference type="GO" id="GO:0005874">
    <property type="term" value="C:microtubule"/>
    <property type="evidence" value="ECO:0007669"/>
    <property type="project" value="TreeGrafter"/>
</dbReference>
<dbReference type="InterPro" id="IPR018159">
    <property type="entry name" value="Spectrin/alpha-actinin"/>
</dbReference>
<dbReference type="GO" id="GO:0005737">
    <property type="term" value="C:cytoplasm"/>
    <property type="evidence" value="ECO:0007669"/>
    <property type="project" value="TreeGrafter"/>
</dbReference>
<dbReference type="GO" id="GO:0051893">
    <property type="term" value="P:regulation of focal adhesion assembly"/>
    <property type="evidence" value="ECO:0007669"/>
    <property type="project" value="TreeGrafter"/>
</dbReference>
<dbReference type="CDD" id="cd00176">
    <property type="entry name" value="SPEC"/>
    <property type="match status" value="6"/>
</dbReference>
<dbReference type="SMART" id="SM00150">
    <property type="entry name" value="SPEC"/>
    <property type="match status" value="15"/>
</dbReference>
<proteinExistence type="predicted"/>
<dbReference type="InterPro" id="IPR043197">
    <property type="entry name" value="Plakin"/>
</dbReference>
<dbReference type="STRING" id="9643.ENSUAMP00000014267"/>
<name>A0A452R7C6_URSAM</name>
<dbReference type="Gene3D" id="1.20.58.60">
    <property type="match status" value="17"/>
</dbReference>
<dbReference type="Ensembl" id="ENSUAMT00000016007.1">
    <property type="protein sequence ID" value="ENSUAMP00000014267.1"/>
    <property type="gene ID" value="ENSUAMG00000011265.1"/>
</dbReference>
<dbReference type="SMART" id="SM01129">
    <property type="entry name" value="DELLA"/>
    <property type="match status" value="1"/>
</dbReference>
<dbReference type="SUPFAM" id="SSF46966">
    <property type="entry name" value="Spectrin repeat"/>
    <property type="match status" value="16"/>
</dbReference>
<dbReference type="GO" id="GO:0042060">
    <property type="term" value="P:wound healing"/>
    <property type="evidence" value="ECO:0007669"/>
    <property type="project" value="TreeGrafter"/>
</dbReference>
<dbReference type="GO" id="GO:0045296">
    <property type="term" value="F:cadherin binding"/>
    <property type="evidence" value="ECO:0007669"/>
    <property type="project" value="TreeGrafter"/>
</dbReference>
<dbReference type="GO" id="GO:0016020">
    <property type="term" value="C:membrane"/>
    <property type="evidence" value="ECO:0007669"/>
    <property type="project" value="TreeGrafter"/>
</dbReference>
<reference evidence="2" key="2">
    <citation type="submission" date="2025-08" db="UniProtKB">
        <authorList>
            <consortium name="Ensembl"/>
        </authorList>
    </citation>
    <scope>IDENTIFICATION</scope>
</reference>
<dbReference type="InterPro" id="IPR002017">
    <property type="entry name" value="Spectrin_repeat"/>
</dbReference>
<dbReference type="Proteomes" id="UP000291022">
    <property type="component" value="Unassembled WGS sequence"/>
</dbReference>
<feature type="coiled-coil region" evidence="1">
    <location>
        <begin position="2155"/>
        <end position="2182"/>
    </location>
</feature>
<dbReference type="Pfam" id="PF00435">
    <property type="entry name" value="Spectrin"/>
    <property type="match status" value="11"/>
</dbReference>
<dbReference type="GO" id="GO:0032886">
    <property type="term" value="P:regulation of microtubule-based process"/>
    <property type="evidence" value="ECO:0007669"/>
    <property type="project" value="TreeGrafter"/>
</dbReference>
<dbReference type="GO" id="GO:0005198">
    <property type="term" value="F:structural molecule activity"/>
    <property type="evidence" value="ECO:0007669"/>
    <property type="project" value="TreeGrafter"/>
</dbReference>
<feature type="coiled-coil region" evidence="1">
    <location>
        <begin position="1169"/>
        <end position="1215"/>
    </location>
</feature>
<evidence type="ECO:0000313" key="3">
    <source>
        <dbReference type="Proteomes" id="UP000291022"/>
    </source>
</evidence>
<feature type="coiled-coil region" evidence="1">
    <location>
        <begin position="991"/>
        <end position="1032"/>
    </location>
</feature>
<reference evidence="3" key="1">
    <citation type="submission" date="2016-06" db="EMBL/GenBank/DDBJ databases">
        <title>De novo assembly and RNA-Seq shows season-dependent expression and editing in black bear kidneys.</title>
        <authorList>
            <person name="Korstanje R."/>
            <person name="Srivastava A."/>
            <person name="Sarsani V.K."/>
            <person name="Sheehan S.M."/>
            <person name="Seger R.L."/>
            <person name="Barter M.E."/>
            <person name="Lindqvist C."/>
            <person name="Brody L.C."/>
            <person name="Mullikin J.C."/>
        </authorList>
    </citation>
    <scope>NUCLEOTIDE SEQUENCE [LARGE SCALE GENOMIC DNA]</scope>
</reference>